<keyword evidence="2" id="KW-1185">Reference proteome</keyword>
<evidence type="ECO:0000313" key="1">
    <source>
        <dbReference type="EMBL" id="KAJ9644090.1"/>
    </source>
</evidence>
<dbReference type="EMBL" id="JAPDRP010000010">
    <property type="protein sequence ID" value="KAJ9644090.1"/>
    <property type="molecule type" value="Genomic_DNA"/>
</dbReference>
<proteinExistence type="predicted"/>
<comment type="caution">
    <text evidence="1">The sequence shown here is derived from an EMBL/GenBank/DDBJ whole genome shotgun (WGS) entry which is preliminary data.</text>
</comment>
<name>A0ACC2Z9B3_9PEZI</name>
<reference evidence="1" key="1">
    <citation type="submission" date="2022-10" db="EMBL/GenBank/DDBJ databases">
        <title>Culturing micro-colonial fungi from biological soil crusts in the Mojave desert and describing Neophaeococcomyces mojavensis, and introducing the new genera and species Taxawa tesnikishii.</title>
        <authorList>
            <person name="Kurbessoian T."/>
            <person name="Stajich J.E."/>
        </authorList>
    </citation>
    <scope>NUCLEOTIDE SEQUENCE</scope>
    <source>
        <strain evidence="1">JES_115</strain>
    </source>
</reference>
<organism evidence="1 2">
    <name type="scientific">Coniosporium tulheliwenetii</name>
    <dbReference type="NCBI Taxonomy" id="3383036"/>
    <lineage>
        <taxon>Eukaryota</taxon>
        <taxon>Fungi</taxon>
        <taxon>Dikarya</taxon>
        <taxon>Ascomycota</taxon>
        <taxon>Pezizomycotina</taxon>
        <taxon>Dothideomycetes</taxon>
        <taxon>Dothideomycetes incertae sedis</taxon>
        <taxon>Coniosporium</taxon>
    </lineage>
</organism>
<sequence length="303" mass="34306">MHGYGPKPHLCSYPNCERSQPDNGFPRRYNLLDHMRRVHDHTGPIPTPDRVNSPIQAGVPALKRQNGHKRKAPRIAKPSKKRQQSVKAQAVSVPTLASQQRRVKGIQPYEADLRHGSEVHVADSAHTLPFGFILIDPPESAPSQTLRHHAGEHASQDSSSDSSEDAESHFQPRKRRESKHNRADVSSEEVLPTKRKPNNRNHGEQKRRNLIEVGFKEQQLVPKLNAGNHNKTQVLTSDESGERLEALEHGRAKELRTQWEERRALLQSRLQTMQAPQDITSHQQASEDIAALQRIANQLNEFN</sequence>
<protein>
    <submittedName>
        <fullName evidence="1">Uncharacterized protein</fullName>
    </submittedName>
</protein>
<gene>
    <name evidence="1" type="ORF">H2199_003958</name>
</gene>
<dbReference type="Proteomes" id="UP001172680">
    <property type="component" value="Unassembled WGS sequence"/>
</dbReference>
<accession>A0ACC2Z9B3</accession>
<evidence type="ECO:0000313" key="2">
    <source>
        <dbReference type="Proteomes" id="UP001172680"/>
    </source>
</evidence>